<gene>
    <name evidence="2" type="ORF">PQR63_23440</name>
</gene>
<organism evidence="2 3">
    <name type="scientific">Herbaspirillum rhizosphaerae</name>
    <dbReference type="NCBI Taxonomy" id="346179"/>
    <lineage>
        <taxon>Bacteria</taxon>
        <taxon>Pseudomonadati</taxon>
        <taxon>Pseudomonadota</taxon>
        <taxon>Betaproteobacteria</taxon>
        <taxon>Burkholderiales</taxon>
        <taxon>Oxalobacteraceae</taxon>
        <taxon>Herbaspirillum</taxon>
    </lineage>
</organism>
<name>A0ABW8ZGT3_9BURK</name>
<keyword evidence="1" id="KW-1133">Transmembrane helix</keyword>
<feature type="transmembrane region" description="Helical" evidence="1">
    <location>
        <begin position="67"/>
        <end position="88"/>
    </location>
</feature>
<sequence length="97" mass="10294">MLLNLTHAAPTVLASFMASFVEFIEALTVVLAVGTVRGWRAASSGAAVALFFLVAMVLAFGRSLAQIPLPVIQLVVGTLLLLFGLRWLRKAILRSAG</sequence>
<keyword evidence="1" id="KW-0812">Transmembrane</keyword>
<keyword evidence="3" id="KW-1185">Reference proteome</keyword>
<evidence type="ECO:0000313" key="3">
    <source>
        <dbReference type="Proteomes" id="UP001629214"/>
    </source>
</evidence>
<feature type="non-terminal residue" evidence="2">
    <location>
        <position position="97"/>
    </location>
</feature>
<dbReference type="EMBL" id="JAQQFR010000027">
    <property type="protein sequence ID" value="MFL9881371.1"/>
    <property type="molecule type" value="Genomic_DNA"/>
</dbReference>
<feature type="transmembrane region" description="Helical" evidence="1">
    <location>
        <begin position="41"/>
        <end position="61"/>
    </location>
</feature>
<feature type="transmembrane region" description="Helical" evidence="1">
    <location>
        <begin position="12"/>
        <end position="34"/>
    </location>
</feature>
<evidence type="ECO:0000256" key="1">
    <source>
        <dbReference type="SAM" id="Phobius"/>
    </source>
</evidence>
<evidence type="ECO:0000313" key="2">
    <source>
        <dbReference type="EMBL" id="MFL9881371.1"/>
    </source>
</evidence>
<comment type="caution">
    <text evidence="2">The sequence shown here is derived from an EMBL/GenBank/DDBJ whole genome shotgun (WGS) entry which is preliminary data.</text>
</comment>
<keyword evidence="1" id="KW-0472">Membrane</keyword>
<proteinExistence type="predicted"/>
<evidence type="ECO:0008006" key="4">
    <source>
        <dbReference type="Google" id="ProtNLM"/>
    </source>
</evidence>
<reference evidence="2 3" key="1">
    <citation type="journal article" date="2024" name="Chem. Sci.">
        <title>Discovery of megapolipeptins by genome mining of a Burkholderiales bacteria collection.</title>
        <authorList>
            <person name="Paulo B.S."/>
            <person name="Recchia M.J.J."/>
            <person name="Lee S."/>
            <person name="Fergusson C.H."/>
            <person name="Romanowski S.B."/>
            <person name="Hernandez A."/>
            <person name="Krull N."/>
            <person name="Liu D.Y."/>
            <person name="Cavanagh H."/>
            <person name="Bos A."/>
            <person name="Gray C.A."/>
            <person name="Murphy B.T."/>
            <person name="Linington R.G."/>
            <person name="Eustaquio A.S."/>
        </authorList>
    </citation>
    <scope>NUCLEOTIDE SEQUENCE [LARGE SCALE GENOMIC DNA]</scope>
    <source>
        <strain evidence="2 3">RL21-008-BIB-B</strain>
    </source>
</reference>
<protein>
    <recommendedName>
        <fullName evidence="4">GDT1 family protein</fullName>
    </recommendedName>
</protein>
<accession>A0ABW8ZGT3</accession>
<dbReference type="Proteomes" id="UP001629214">
    <property type="component" value="Unassembled WGS sequence"/>
</dbReference>